<proteinExistence type="predicted"/>
<dbReference type="Proteomes" id="UP001595912">
    <property type="component" value="Unassembled WGS sequence"/>
</dbReference>
<gene>
    <name evidence="1" type="ORF">ACFPIJ_59015</name>
</gene>
<sequence>MRRGPVRWAMPGVLLSVLLALGVLSGSDPAPPAAEPMPRTPAVLMPAVLPASVNAVRPDVQLAADRLTGDGAAVWLFVAAMCALLAGPARPTARTGGGTAGPAGSSLVVLGALRGRAPPHAVR</sequence>
<dbReference type="EMBL" id="JBHSIU010000130">
    <property type="protein sequence ID" value="MFC5007688.1"/>
    <property type="molecule type" value="Genomic_DNA"/>
</dbReference>
<evidence type="ECO:0000313" key="2">
    <source>
        <dbReference type="Proteomes" id="UP001595912"/>
    </source>
</evidence>
<organism evidence="1 2">
    <name type="scientific">Dactylosporangium cerinum</name>
    <dbReference type="NCBI Taxonomy" id="1434730"/>
    <lineage>
        <taxon>Bacteria</taxon>
        <taxon>Bacillati</taxon>
        <taxon>Actinomycetota</taxon>
        <taxon>Actinomycetes</taxon>
        <taxon>Micromonosporales</taxon>
        <taxon>Micromonosporaceae</taxon>
        <taxon>Dactylosporangium</taxon>
    </lineage>
</organism>
<name>A0ABV9WJG2_9ACTN</name>
<dbReference type="RefSeq" id="WP_380128326.1">
    <property type="nucleotide sequence ID" value="NZ_JBHSIU010000130.1"/>
</dbReference>
<evidence type="ECO:0000313" key="1">
    <source>
        <dbReference type="EMBL" id="MFC5007688.1"/>
    </source>
</evidence>
<keyword evidence="2" id="KW-1185">Reference proteome</keyword>
<protein>
    <submittedName>
        <fullName evidence="1">Uncharacterized protein</fullName>
    </submittedName>
</protein>
<comment type="caution">
    <text evidence="1">The sequence shown here is derived from an EMBL/GenBank/DDBJ whole genome shotgun (WGS) entry which is preliminary data.</text>
</comment>
<accession>A0ABV9WJG2</accession>
<reference evidence="2" key="1">
    <citation type="journal article" date="2019" name="Int. J. Syst. Evol. Microbiol.">
        <title>The Global Catalogue of Microorganisms (GCM) 10K type strain sequencing project: providing services to taxonomists for standard genome sequencing and annotation.</title>
        <authorList>
            <consortium name="The Broad Institute Genomics Platform"/>
            <consortium name="The Broad Institute Genome Sequencing Center for Infectious Disease"/>
            <person name="Wu L."/>
            <person name="Ma J."/>
        </authorList>
    </citation>
    <scope>NUCLEOTIDE SEQUENCE [LARGE SCALE GENOMIC DNA]</scope>
    <source>
        <strain evidence="2">CGMCC 4.7152</strain>
    </source>
</reference>